<protein>
    <submittedName>
        <fullName evidence="1">Uncharacterized protein</fullName>
    </submittedName>
</protein>
<reference evidence="1" key="1">
    <citation type="submission" date="2017-07" db="EMBL/GenBank/DDBJ databases">
        <title>Taro Niue Genome Assembly and Annotation.</title>
        <authorList>
            <person name="Atibalentja N."/>
            <person name="Keating K."/>
            <person name="Fields C.J."/>
        </authorList>
    </citation>
    <scope>NUCLEOTIDE SEQUENCE</scope>
    <source>
        <strain evidence="1">Niue_2</strain>
        <tissue evidence="1">Leaf</tissue>
    </source>
</reference>
<dbReference type="PANTHER" id="PTHR33872">
    <property type="entry name" value="DNA POLYMERASE EPSILON CATALYTIC SUBUNIT A"/>
    <property type="match status" value="1"/>
</dbReference>
<evidence type="ECO:0000313" key="1">
    <source>
        <dbReference type="EMBL" id="MQM10297.1"/>
    </source>
</evidence>
<name>A0A843WQR6_COLES</name>
<sequence>MHAGTQEEDYRKFEASLEGILKGSIDAGEKTNAGLILNNEESGAAGNNEELRAVIRDWWTKSKYAYLNQPALQAMEPEAATKRTSTFIPNACFYPVVSTKPCSALGVF</sequence>
<accession>A0A843WQR6</accession>
<gene>
    <name evidence="1" type="ORF">Taro_043189</name>
</gene>
<keyword evidence="2" id="KW-1185">Reference proteome</keyword>
<comment type="caution">
    <text evidence="1">The sequence shown here is derived from an EMBL/GenBank/DDBJ whole genome shotgun (WGS) entry which is preliminary data.</text>
</comment>
<proteinExistence type="predicted"/>
<dbReference type="OrthoDB" id="1932217at2759"/>
<dbReference type="EMBL" id="NMUH01004635">
    <property type="protein sequence ID" value="MQM10297.1"/>
    <property type="molecule type" value="Genomic_DNA"/>
</dbReference>
<organism evidence="1 2">
    <name type="scientific">Colocasia esculenta</name>
    <name type="common">Wild taro</name>
    <name type="synonym">Arum esculentum</name>
    <dbReference type="NCBI Taxonomy" id="4460"/>
    <lineage>
        <taxon>Eukaryota</taxon>
        <taxon>Viridiplantae</taxon>
        <taxon>Streptophyta</taxon>
        <taxon>Embryophyta</taxon>
        <taxon>Tracheophyta</taxon>
        <taxon>Spermatophyta</taxon>
        <taxon>Magnoliopsida</taxon>
        <taxon>Liliopsida</taxon>
        <taxon>Araceae</taxon>
        <taxon>Aroideae</taxon>
        <taxon>Colocasieae</taxon>
        <taxon>Colocasia</taxon>
    </lineage>
</organism>
<evidence type="ECO:0000313" key="2">
    <source>
        <dbReference type="Proteomes" id="UP000652761"/>
    </source>
</evidence>
<dbReference type="PANTHER" id="PTHR33872:SF7">
    <property type="entry name" value="OSJNBA0084K11.10-LIKE PROTEIN"/>
    <property type="match status" value="1"/>
</dbReference>
<dbReference type="Proteomes" id="UP000652761">
    <property type="component" value="Unassembled WGS sequence"/>
</dbReference>
<dbReference type="AlphaFoldDB" id="A0A843WQR6"/>